<protein>
    <submittedName>
        <fullName evidence="1">Uncharacterized protein</fullName>
    </submittedName>
</protein>
<proteinExistence type="predicted"/>
<evidence type="ECO:0000313" key="1">
    <source>
        <dbReference type="EMBL" id="ORJ60312.1"/>
    </source>
</evidence>
<organism evidence="1 2">
    <name type="scientific">Geothermobacter hydrogeniphilus</name>
    <dbReference type="NCBI Taxonomy" id="1969733"/>
    <lineage>
        <taxon>Bacteria</taxon>
        <taxon>Pseudomonadati</taxon>
        <taxon>Thermodesulfobacteriota</taxon>
        <taxon>Desulfuromonadia</taxon>
        <taxon>Desulfuromonadales</taxon>
        <taxon>Geothermobacteraceae</taxon>
        <taxon>Geothermobacter</taxon>
    </lineage>
</organism>
<dbReference type="EMBL" id="NAAD01000009">
    <property type="protein sequence ID" value="ORJ60312.1"/>
    <property type="molecule type" value="Genomic_DNA"/>
</dbReference>
<dbReference type="RefSeq" id="WP_085010384.1">
    <property type="nucleotide sequence ID" value="NZ_NAAD01000009.1"/>
</dbReference>
<keyword evidence="2" id="KW-1185">Reference proteome</keyword>
<reference evidence="1 2" key="1">
    <citation type="submission" date="2017-03" db="EMBL/GenBank/DDBJ databases">
        <title>Genome sequence of Geothermobacter sp. EPR-M, Deep-Sea Iron Reducer.</title>
        <authorList>
            <person name="Tully B."/>
            <person name="Savalia P."/>
            <person name="Abuyen K."/>
            <person name="Baughan C."/>
            <person name="Romero E."/>
            <person name="Ronkowski C."/>
            <person name="Torres B."/>
            <person name="Tremblay J."/>
            <person name="Trujillo A."/>
            <person name="Tyler M."/>
            <person name="Perez-Rodriguez I."/>
            <person name="Amend J."/>
        </authorList>
    </citation>
    <scope>NUCLEOTIDE SEQUENCE [LARGE SCALE GENOMIC DNA]</scope>
    <source>
        <strain evidence="1 2">EPR-M</strain>
    </source>
</reference>
<evidence type="ECO:0000313" key="2">
    <source>
        <dbReference type="Proteomes" id="UP000193136"/>
    </source>
</evidence>
<name>A0A1X0Y5G8_9BACT</name>
<gene>
    <name evidence="1" type="ORF">B5V00_08660</name>
</gene>
<dbReference type="OrthoDB" id="9825525at2"/>
<dbReference type="Proteomes" id="UP000193136">
    <property type="component" value="Unassembled WGS sequence"/>
</dbReference>
<accession>A0A1X0Y5G8</accession>
<sequence>MDDASIYISLDLGEGKSPRAIAGLGKALLNGFEQIVENLPIAAESMVSPGADVLEAKSGVTKLIILMNEFRAIPVDPRKRIFDSAAASEFVIKMLNCYVKHLHVSLKLMEIDPEDFDPLLDEVGEKLLDAIEQFFLNIGKYINQVPIKISTKENIFQIPGPADPFWKKIMISKPRMDLAALEELADVMEVSLRKVDATNKNCWTGTVSEDKIWKLKFSEKALDTQLAAISQTTLEVSGAFWQDEFWIFKILDIQYPEGIDVDLSEAAQLVLELEQ</sequence>
<dbReference type="AlphaFoldDB" id="A0A1X0Y5G8"/>
<comment type="caution">
    <text evidence="1">The sequence shown here is derived from an EMBL/GenBank/DDBJ whole genome shotgun (WGS) entry which is preliminary data.</text>
</comment>